<dbReference type="GO" id="GO:0046872">
    <property type="term" value="F:metal ion binding"/>
    <property type="evidence" value="ECO:0007669"/>
    <property type="project" value="UniProtKB-KW"/>
</dbReference>
<dbReference type="Pfam" id="PF02102">
    <property type="entry name" value="Peptidase_M35"/>
    <property type="match status" value="1"/>
</dbReference>
<proteinExistence type="inferred from homology"/>
<dbReference type="SUPFAM" id="SSF55486">
    <property type="entry name" value="Metalloproteases ('zincins'), catalytic domain"/>
    <property type="match status" value="1"/>
</dbReference>
<accession>A0A8H4Q4Q8</accession>
<keyword evidence="14" id="KW-1185">Reference proteome</keyword>
<dbReference type="Gene3D" id="3.40.390.10">
    <property type="entry name" value="Collagenase (Catalytic Domain)"/>
    <property type="match status" value="1"/>
</dbReference>
<dbReference type="PANTHER" id="PTHR37016:SF3">
    <property type="entry name" value="NEUTRAL PROTEASE 2-RELATED"/>
    <property type="match status" value="1"/>
</dbReference>
<dbReference type="InterPro" id="IPR024079">
    <property type="entry name" value="MetalloPept_cat_dom_sf"/>
</dbReference>
<keyword evidence="6" id="KW-0165">Cleavage on pair of basic residues</keyword>
<evidence type="ECO:0000256" key="9">
    <source>
        <dbReference type="ARBA" id="ARBA00022801"/>
    </source>
</evidence>
<keyword evidence="11" id="KW-0482">Metalloprotease</keyword>
<comment type="similarity">
    <text evidence="3">Belongs to the peptidase M35 family.</text>
</comment>
<evidence type="ECO:0000313" key="14">
    <source>
        <dbReference type="Proteomes" id="UP000562929"/>
    </source>
</evidence>
<dbReference type="Gene3D" id="2.60.40.2970">
    <property type="match status" value="1"/>
</dbReference>
<keyword evidence="8" id="KW-0732">Signal</keyword>
<keyword evidence="5" id="KW-0645">Protease</keyword>
<evidence type="ECO:0000256" key="8">
    <source>
        <dbReference type="ARBA" id="ARBA00022729"/>
    </source>
</evidence>
<dbReference type="EMBL" id="JAACLJ010000005">
    <property type="protein sequence ID" value="KAF4585652.1"/>
    <property type="molecule type" value="Genomic_DNA"/>
</dbReference>
<evidence type="ECO:0000256" key="6">
    <source>
        <dbReference type="ARBA" id="ARBA00022685"/>
    </source>
</evidence>
<evidence type="ECO:0000313" key="13">
    <source>
        <dbReference type="EMBL" id="KAF4585652.1"/>
    </source>
</evidence>
<evidence type="ECO:0000256" key="3">
    <source>
        <dbReference type="ARBA" id="ARBA00010279"/>
    </source>
</evidence>
<dbReference type="PANTHER" id="PTHR37016">
    <property type="match status" value="1"/>
</dbReference>
<keyword evidence="9" id="KW-0378">Hydrolase</keyword>
<reference evidence="13 14" key="1">
    <citation type="journal article" date="2020" name="G3 (Bethesda)">
        <title>Genetic Underpinnings of Host Manipulation by Ophiocordyceps as Revealed by Comparative Transcriptomics.</title>
        <authorList>
            <person name="Will I."/>
            <person name="Das B."/>
            <person name="Trinh T."/>
            <person name="Brachmann A."/>
            <person name="Ohm R.A."/>
            <person name="de Bekker C."/>
        </authorList>
    </citation>
    <scope>NUCLEOTIDE SEQUENCE [LARGE SCALE GENOMIC DNA]</scope>
    <source>
        <strain evidence="13 14">EC05</strain>
    </source>
</reference>
<dbReference type="EC" id="3.4.24.39" evidence="4"/>
<comment type="caution">
    <text evidence="13">The sequence shown here is derived from an EMBL/GenBank/DDBJ whole genome shotgun (WGS) entry which is preliminary data.</text>
</comment>
<evidence type="ECO:0000256" key="12">
    <source>
        <dbReference type="ARBA" id="ARBA00023145"/>
    </source>
</evidence>
<dbReference type="OrthoDB" id="412874at2759"/>
<evidence type="ECO:0000256" key="2">
    <source>
        <dbReference type="ARBA" id="ARBA00001947"/>
    </source>
</evidence>
<comment type="cofactor">
    <cofactor evidence="2">
        <name>Zn(2+)</name>
        <dbReference type="ChEBI" id="CHEBI:29105"/>
    </cofactor>
</comment>
<dbReference type="AlphaFoldDB" id="A0A8H4Q4Q8"/>
<organism evidence="13 14">
    <name type="scientific">Ophiocordyceps camponoti-floridani</name>
    <dbReference type="NCBI Taxonomy" id="2030778"/>
    <lineage>
        <taxon>Eukaryota</taxon>
        <taxon>Fungi</taxon>
        <taxon>Dikarya</taxon>
        <taxon>Ascomycota</taxon>
        <taxon>Pezizomycotina</taxon>
        <taxon>Sordariomycetes</taxon>
        <taxon>Hypocreomycetidae</taxon>
        <taxon>Hypocreales</taxon>
        <taxon>Ophiocordycipitaceae</taxon>
        <taxon>Ophiocordyceps</taxon>
    </lineage>
</organism>
<protein>
    <recommendedName>
        <fullName evidence="4">deuterolysin</fullName>
        <ecNumber evidence="4">3.4.24.39</ecNumber>
    </recommendedName>
</protein>
<dbReference type="InterPro" id="IPR001384">
    <property type="entry name" value="Peptidase_M35"/>
</dbReference>
<keyword evidence="10" id="KW-0862">Zinc</keyword>
<dbReference type="GO" id="GO:0006508">
    <property type="term" value="P:proteolysis"/>
    <property type="evidence" value="ECO:0007669"/>
    <property type="project" value="UniProtKB-KW"/>
</dbReference>
<evidence type="ECO:0000256" key="11">
    <source>
        <dbReference type="ARBA" id="ARBA00023049"/>
    </source>
</evidence>
<evidence type="ECO:0000256" key="5">
    <source>
        <dbReference type="ARBA" id="ARBA00022670"/>
    </source>
</evidence>
<keyword evidence="12" id="KW-0865">Zymogen</keyword>
<keyword evidence="7" id="KW-0479">Metal-binding</keyword>
<dbReference type="Proteomes" id="UP000562929">
    <property type="component" value="Unassembled WGS sequence"/>
</dbReference>
<sequence>MPRLAVNLHIHPPLLVIGRKKIDIEVNIRLQLPKKELSPQSSYLMPEFVPLRVDLAQEKNTLMRVAITNQENRSIRVLKTGTILDDDENPVRRLWVQTVAGELASFTGTTQSINMANLSDHDFQTIRPRQTIFIGLSIAETYDLSKGGDYDIFAQGTFLVARGFSNNIVSVITYESNVIRGQIDGAKAAIVHGYHRLKRHMIADDCSPRQIRAIKRSLDNCVAIARAGEWGAKRDPHPGYMDYFFQSNTPQMRRFVADVFKRLRHECSVPTDGLAMLSCGGKIRKDTGNKKIYVYEKSFWKKKGRTEYCDYDDQAIDTARMLIQNERIGATTHMESGRDPETGSFHPSWFHKLDAPKARVNTDNFIYFAEVVADRCFVWEWGGFFKDRGVPYSYVNPQVERNTSEAETAYWEEIID</sequence>
<comment type="catalytic activity">
    <reaction evidence="1">
        <text>Preferential cleavage of bonds with hydrophobic residues in P1'. Also 3-Asn-|-Gln-4 and 8-Gly-|-Ser-9 bonds in insulin B chain.</text>
        <dbReference type="EC" id="3.4.24.39"/>
    </reaction>
</comment>
<evidence type="ECO:0000256" key="7">
    <source>
        <dbReference type="ARBA" id="ARBA00022723"/>
    </source>
</evidence>
<name>A0A8H4Q4Q8_9HYPO</name>
<dbReference type="InterPro" id="IPR050414">
    <property type="entry name" value="Fungal_M35_metalloproteases"/>
</dbReference>
<dbReference type="GO" id="GO:0004222">
    <property type="term" value="F:metalloendopeptidase activity"/>
    <property type="evidence" value="ECO:0007669"/>
    <property type="project" value="InterPro"/>
</dbReference>
<evidence type="ECO:0000256" key="10">
    <source>
        <dbReference type="ARBA" id="ARBA00022833"/>
    </source>
</evidence>
<gene>
    <name evidence="13" type="ORF">GQ602_004957</name>
</gene>
<evidence type="ECO:0000256" key="4">
    <source>
        <dbReference type="ARBA" id="ARBA00012431"/>
    </source>
</evidence>
<evidence type="ECO:0000256" key="1">
    <source>
        <dbReference type="ARBA" id="ARBA00001187"/>
    </source>
</evidence>